<dbReference type="Proteomes" id="UP001153050">
    <property type="component" value="Unassembled WGS sequence"/>
</dbReference>
<organism evidence="1 2">
    <name type="scientific">Mesorhizobium escarrei</name>
    <dbReference type="NCBI Taxonomy" id="666018"/>
    <lineage>
        <taxon>Bacteria</taxon>
        <taxon>Pseudomonadati</taxon>
        <taxon>Pseudomonadota</taxon>
        <taxon>Alphaproteobacteria</taxon>
        <taxon>Hyphomicrobiales</taxon>
        <taxon>Phyllobacteriaceae</taxon>
        <taxon>Mesorhizobium</taxon>
    </lineage>
</organism>
<comment type="caution">
    <text evidence="1">The sequence shown here is derived from an EMBL/GenBank/DDBJ whole genome shotgun (WGS) entry which is preliminary data.</text>
</comment>
<protein>
    <submittedName>
        <fullName evidence="1">Uncharacterized protein</fullName>
    </submittedName>
</protein>
<gene>
    <name evidence="1" type="ORF">MES5069_10007</name>
</gene>
<dbReference type="RefSeq" id="WP_254016232.1">
    <property type="nucleotide sequence ID" value="NZ_CAKXZT010000001.1"/>
</dbReference>
<evidence type="ECO:0000313" key="2">
    <source>
        <dbReference type="Proteomes" id="UP001153050"/>
    </source>
</evidence>
<evidence type="ECO:0000313" key="1">
    <source>
        <dbReference type="EMBL" id="CAH2394826.1"/>
    </source>
</evidence>
<dbReference type="EMBL" id="CAKXZT010000001">
    <property type="protein sequence ID" value="CAH2394826.1"/>
    <property type="molecule type" value="Genomic_DNA"/>
</dbReference>
<sequence>MSRHYLFPNEGEPLRMSLRLVEGLIFGKDILPQYAGTKQRVLSATLEFDEAKKPTRILRTEASVWVFDQHGGIRQGLHEALALAMDILPTPARDDTVVELRPRTKKQKLEKEFRWEPGKAEIDRVISDIWPKRKADRLKAAEGVAKRKPPLTYDASRALDEASEGFWKIEHAIERLKEPSLKGFAFGARQRSEANPEEGSLFRAIAEMAERRSEILRRRRVGKGVWYALVDVTRWDDGVGTSISAYHERCEGKAAAIAAARRLLAAHADKFAEDITVEAEVLTDLEWQDRRRDFDLD</sequence>
<reference evidence="1 2" key="1">
    <citation type="submission" date="2022-03" db="EMBL/GenBank/DDBJ databases">
        <authorList>
            <person name="Brunel B."/>
        </authorList>
    </citation>
    <scope>NUCLEOTIDE SEQUENCE [LARGE SCALE GENOMIC DNA]</scope>
    <source>
        <strain evidence="1">STM5069sample</strain>
    </source>
</reference>
<accession>A0ABM9DE38</accession>
<name>A0ABM9DE38_9HYPH</name>
<proteinExistence type="predicted"/>
<keyword evidence="2" id="KW-1185">Reference proteome</keyword>